<evidence type="ECO:0000259" key="1">
    <source>
        <dbReference type="Pfam" id="PF11716"/>
    </source>
</evidence>
<dbReference type="AlphaFoldDB" id="A0A1H8QZT5"/>
<dbReference type="STRING" id="673521.SAMN05660991_00881"/>
<keyword evidence="3" id="KW-1185">Reference proteome</keyword>
<gene>
    <name evidence="2" type="ORF">SAMN05660991_00881</name>
</gene>
<dbReference type="OrthoDB" id="5178565at2"/>
<dbReference type="Pfam" id="PF11716">
    <property type="entry name" value="MDMPI_N"/>
    <property type="match status" value="1"/>
</dbReference>
<dbReference type="RefSeq" id="WP_091940863.1">
    <property type="nucleotide sequence ID" value="NZ_FOEE01000002.1"/>
</dbReference>
<dbReference type="Gene3D" id="1.20.120.450">
    <property type="entry name" value="dinb family like domain"/>
    <property type="match status" value="1"/>
</dbReference>
<dbReference type="InterPro" id="IPR017517">
    <property type="entry name" value="Maleyloyr_isom"/>
</dbReference>
<proteinExistence type="predicted"/>
<feature type="domain" description="Mycothiol-dependent maleylpyruvate isomerase metal-binding" evidence="1">
    <location>
        <begin position="12"/>
        <end position="101"/>
    </location>
</feature>
<dbReference type="EMBL" id="FOEE01000002">
    <property type="protein sequence ID" value="SEO59153.1"/>
    <property type="molecule type" value="Genomic_DNA"/>
</dbReference>
<dbReference type="GO" id="GO:0046872">
    <property type="term" value="F:metal ion binding"/>
    <property type="evidence" value="ECO:0007669"/>
    <property type="project" value="InterPro"/>
</dbReference>
<organism evidence="2 3">
    <name type="scientific">Trujillonella endophytica</name>
    <dbReference type="NCBI Taxonomy" id="673521"/>
    <lineage>
        <taxon>Bacteria</taxon>
        <taxon>Bacillati</taxon>
        <taxon>Actinomycetota</taxon>
        <taxon>Actinomycetes</taxon>
        <taxon>Geodermatophilales</taxon>
        <taxon>Geodermatophilaceae</taxon>
        <taxon>Trujillonella</taxon>
    </lineage>
</organism>
<reference evidence="3" key="1">
    <citation type="submission" date="2016-10" db="EMBL/GenBank/DDBJ databases">
        <authorList>
            <person name="Varghese N."/>
            <person name="Submissions S."/>
        </authorList>
    </citation>
    <scope>NUCLEOTIDE SEQUENCE [LARGE SCALE GENOMIC DNA]</scope>
    <source>
        <strain evidence="3">DSM 45413</strain>
    </source>
</reference>
<dbReference type="SUPFAM" id="SSF109854">
    <property type="entry name" value="DinB/YfiT-like putative metalloenzymes"/>
    <property type="match status" value="1"/>
</dbReference>
<sequence length="219" mass="23628">MDVDAVWRTIDTERASLADLVEDLSPAEWQAASLCDAWRVGDVAAHLTQAHMGYRDAALAAVRARGSFDRMLRDSAVRATGRPPAEHARRLRAMVGSRRTAPFLTPLEPLIDVLVHGQDMTLPLGRIRPVPEAAAAAAAQRVWEMGFPFRARRRLAGLRLTATDVDWTAGSGAPVEGPVAALLLLLTGRTAALDRLTGEGTEHFAAARGLRGGRTRETP</sequence>
<accession>A0A1H8QZT5</accession>
<dbReference type="Proteomes" id="UP000198960">
    <property type="component" value="Unassembled WGS sequence"/>
</dbReference>
<name>A0A1H8QZT5_9ACTN</name>
<evidence type="ECO:0000313" key="2">
    <source>
        <dbReference type="EMBL" id="SEO59153.1"/>
    </source>
</evidence>
<dbReference type="NCBIfam" id="TIGR03083">
    <property type="entry name" value="maleylpyruvate isomerase family mycothiol-dependent enzyme"/>
    <property type="match status" value="1"/>
</dbReference>
<protein>
    <submittedName>
        <fullName evidence="2">TIGR03083 family protein</fullName>
    </submittedName>
</protein>
<dbReference type="InterPro" id="IPR024344">
    <property type="entry name" value="MDMPI_metal-binding"/>
</dbReference>
<dbReference type="InterPro" id="IPR034660">
    <property type="entry name" value="DinB/YfiT-like"/>
</dbReference>
<evidence type="ECO:0000313" key="3">
    <source>
        <dbReference type="Proteomes" id="UP000198960"/>
    </source>
</evidence>